<dbReference type="EMBL" id="FXLY01000002">
    <property type="protein sequence ID" value="SMN17896.1"/>
    <property type="molecule type" value="Genomic_DNA"/>
</dbReference>
<evidence type="ECO:0000256" key="3">
    <source>
        <dbReference type="ARBA" id="ARBA00022454"/>
    </source>
</evidence>
<keyword evidence="4" id="KW-0132">Cell division</keyword>
<comment type="similarity">
    <text evidence="2">Belongs to the shugoshin family.</text>
</comment>
<name>A0A1X7QXZ6_9SACH</name>
<dbReference type="GO" id="GO:0045132">
    <property type="term" value="P:meiotic chromosome segregation"/>
    <property type="evidence" value="ECO:0007669"/>
    <property type="project" value="InterPro"/>
</dbReference>
<feature type="region of interest" description="Disordered" evidence="9">
    <location>
        <begin position="548"/>
        <end position="578"/>
    </location>
</feature>
<evidence type="ECO:0000256" key="1">
    <source>
        <dbReference type="ARBA" id="ARBA00004584"/>
    </source>
</evidence>
<dbReference type="STRING" id="1789683.A0A1X7QXZ6"/>
<evidence type="ECO:0000256" key="7">
    <source>
        <dbReference type="ARBA" id="ARBA00023306"/>
    </source>
</evidence>
<dbReference type="AlphaFoldDB" id="A0A1X7QXZ6"/>
<dbReference type="Proteomes" id="UP000196158">
    <property type="component" value="Unassembled WGS sequence"/>
</dbReference>
<dbReference type="GO" id="GO:0005634">
    <property type="term" value="C:nucleus"/>
    <property type="evidence" value="ECO:0007669"/>
    <property type="project" value="InterPro"/>
</dbReference>
<feature type="region of interest" description="Disordered" evidence="9">
    <location>
        <begin position="1"/>
        <end position="22"/>
    </location>
</feature>
<accession>A0A1X7QXZ6</accession>
<organism evidence="12 13">
    <name type="scientific">Maudiozyma saulgeensis</name>
    <dbReference type="NCBI Taxonomy" id="1789683"/>
    <lineage>
        <taxon>Eukaryota</taxon>
        <taxon>Fungi</taxon>
        <taxon>Dikarya</taxon>
        <taxon>Ascomycota</taxon>
        <taxon>Saccharomycotina</taxon>
        <taxon>Saccharomycetes</taxon>
        <taxon>Saccharomycetales</taxon>
        <taxon>Saccharomycetaceae</taxon>
        <taxon>Maudiozyma</taxon>
    </lineage>
</organism>
<evidence type="ECO:0000313" key="13">
    <source>
        <dbReference type="Proteomes" id="UP000196158"/>
    </source>
</evidence>
<evidence type="ECO:0000256" key="4">
    <source>
        <dbReference type="ARBA" id="ARBA00022618"/>
    </source>
</evidence>
<feature type="region of interest" description="Disordered" evidence="9">
    <location>
        <begin position="133"/>
        <end position="219"/>
    </location>
</feature>
<feature type="domain" description="Shugoshin N-terminal coiled-coil" evidence="11">
    <location>
        <begin position="46"/>
        <end position="88"/>
    </location>
</feature>
<proteinExistence type="inferred from homology"/>
<feature type="domain" description="Shugoshin C-terminal" evidence="10">
    <location>
        <begin position="373"/>
        <end position="393"/>
    </location>
</feature>
<keyword evidence="5" id="KW-0159">Chromosome partition</keyword>
<keyword evidence="13" id="KW-1185">Reference proteome</keyword>
<keyword evidence="6" id="KW-0175">Coiled coil</keyword>
<protein>
    <submittedName>
        <fullName evidence="12">Similar to Saccharomyces cerevisiae YOR073W SGO1 Component of the spindle checkpoint, involved in sensing lack of tension on mitotic chromosomes</fullName>
    </submittedName>
</protein>
<feature type="compositionally biased region" description="Basic residues" evidence="9">
    <location>
        <begin position="341"/>
        <end position="354"/>
    </location>
</feature>
<keyword evidence="7" id="KW-0131">Cell cycle</keyword>
<gene>
    <name evidence="12" type="ORF">KASA_0Q02706G</name>
</gene>
<evidence type="ECO:0000256" key="9">
    <source>
        <dbReference type="SAM" id="MobiDB-lite"/>
    </source>
</evidence>
<comment type="subcellular location">
    <subcellularLocation>
        <location evidence="1">Chromosome</location>
        <location evidence="1">Centromere</location>
    </subcellularLocation>
</comment>
<dbReference type="OrthoDB" id="5394106at2759"/>
<dbReference type="GO" id="GO:0051301">
    <property type="term" value="P:cell division"/>
    <property type="evidence" value="ECO:0007669"/>
    <property type="project" value="UniProtKB-KW"/>
</dbReference>
<sequence>MTKTGRSSGSKSNGSSNKPNNTRSYQLQFQELQDILDQESEKLIHLKSSYIQQNVAIAKENAVLKIKLNEMETKISGLIQENIAVRSHLSITQLKYKQELTDKLQDIEQNLLSRFQSILDMFQQVRIQENLPADNSPKNSLHSNILHLPPSSLPTSKDSHTINSKVSGPSSSSSTSASPSVNSTSSRKRRKSSRRQSMFVPSDFEFPVDNDPLNENIDRHNNTINGVGIIDNNESRDVLQDQDHGNVSDESINDETDFTNSIIDYSIPEENDTKKNSRLNSLALSQKSRKPLSTSSIITSSSSSSSSSVTKLNVFKDNENENINDESNDGTNNTDNTPMKHSIRPPRIKNKKRKIVDEKMPVSTYPEITSSTRRTRGKTVNYKLPSLRSKMRRPSEKFVDATTTINIKDLQVNKRKRGNDSMSKDEVVSLTSAIQTTSKKDIPQDISKVSPPSSSSSSSASSMLRETIFKKKQLIQPKSSSPLVEKDVNKKRPTSQKKKLFKHAIINDLYDDVMTESSANSSRANKSVSFRLNEEDLSVFDLIPTKTATPKTYKNSNTNAENSNLNSNGSTTGKTLRL</sequence>
<feature type="region of interest" description="Disordered" evidence="9">
    <location>
        <begin position="284"/>
        <end position="354"/>
    </location>
</feature>
<reference evidence="12 13" key="1">
    <citation type="submission" date="2017-04" db="EMBL/GenBank/DDBJ databases">
        <authorList>
            <person name="Afonso C.L."/>
            <person name="Miller P.J."/>
            <person name="Scott M.A."/>
            <person name="Spackman E."/>
            <person name="Goraichik I."/>
            <person name="Dimitrov K.M."/>
            <person name="Suarez D.L."/>
            <person name="Swayne D.E."/>
        </authorList>
    </citation>
    <scope>NUCLEOTIDE SEQUENCE [LARGE SCALE GENOMIC DNA]</scope>
</reference>
<evidence type="ECO:0000259" key="10">
    <source>
        <dbReference type="Pfam" id="PF07557"/>
    </source>
</evidence>
<evidence type="ECO:0000256" key="6">
    <source>
        <dbReference type="ARBA" id="ARBA00023054"/>
    </source>
</evidence>
<dbReference type="GO" id="GO:0000779">
    <property type="term" value="C:condensed chromosome, centromeric region"/>
    <property type="evidence" value="ECO:0007669"/>
    <property type="project" value="UniProtKB-ARBA"/>
</dbReference>
<keyword evidence="8" id="KW-0137">Centromere</keyword>
<evidence type="ECO:0000256" key="5">
    <source>
        <dbReference type="ARBA" id="ARBA00022829"/>
    </source>
</evidence>
<feature type="compositionally biased region" description="Low complexity" evidence="9">
    <location>
        <begin position="293"/>
        <end position="308"/>
    </location>
</feature>
<keyword evidence="3" id="KW-0158">Chromosome</keyword>
<dbReference type="Pfam" id="PF07557">
    <property type="entry name" value="Shugoshin_C"/>
    <property type="match status" value="1"/>
</dbReference>
<feature type="compositionally biased region" description="Low complexity" evidence="9">
    <location>
        <begin position="555"/>
        <end position="578"/>
    </location>
</feature>
<feature type="compositionally biased region" description="Low complexity" evidence="9">
    <location>
        <begin position="163"/>
        <end position="185"/>
    </location>
</feature>
<evidence type="ECO:0000256" key="8">
    <source>
        <dbReference type="ARBA" id="ARBA00023328"/>
    </source>
</evidence>
<evidence type="ECO:0000313" key="12">
    <source>
        <dbReference type="EMBL" id="SMN17896.1"/>
    </source>
</evidence>
<dbReference type="InterPro" id="IPR011515">
    <property type="entry name" value="Shugoshin_C"/>
</dbReference>
<feature type="compositionally biased region" description="Polar residues" evidence="9">
    <location>
        <begin position="330"/>
        <end position="339"/>
    </location>
</feature>
<dbReference type="InterPro" id="IPR011516">
    <property type="entry name" value="Shugoshin_N"/>
</dbReference>
<evidence type="ECO:0000256" key="2">
    <source>
        <dbReference type="ARBA" id="ARBA00010845"/>
    </source>
</evidence>
<feature type="compositionally biased region" description="Low complexity" evidence="9">
    <location>
        <begin position="450"/>
        <end position="462"/>
    </location>
</feature>
<dbReference type="Pfam" id="PF07558">
    <property type="entry name" value="Shugoshin_N"/>
    <property type="match status" value="1"/>
</dbReference>
<feature type="region of interest" description="Disordered" evidence="9">
    <location>
        <begin position="434"/>
        <end position="497"/>
    </location>
</feature>
<evidence type="ECO:0000259" key="11">
    <source>
        <dbReference type="Pfam" id="PF07558"/>
    </source>
</evidence>